<name>A0A6J5PJ87_9CAUD</name>
<protein>
    <submittedName>
        <fullName evidence="1">Uncharacterized protein</fullName>
    </submittedName>
</protein>
<accession>A0A6J5PJ87</accession>
<gene>
    <name evidence="1" type="ORF">UFOVP861_42</name>
</gene>
<organism evidence="1">
    <name type="scientific">uncultured Caudovirales phage</name>
    <dbReference type="NCBI Taxonomy" id="2100421"/>
    <lineage>
        <taxon>Viruses</taxon>
        <taxon>Duplodnaviria</taxon>
        <taxon>Heunggongvirae</taxon>
        <taxon>Uroviricota</taxon>
        <taxon>Caudoviricetes</taxon>
        <taxon>Peduoviridae</taxon>
        <taxon>Maltschvirus</taxon>
        <taxon>Maltschvirus maltsch</taxon>
    </lineage>
</organism>
<evidence type="ECO:0000313" key="1">
    <source>
        <dbReference type="EMBL" id="CAB4167674.1"/>
    </source>
</evidence>
<reference evidence="1" key="1">
    <citation type="submission" date="2020-04" db="EMBL/GenBank/DDBJ databases">
        <authorList>
            <person name="Chiriac C."/>
            <person name="Salcher M."/>
            <person name="Ghai R."/>
            <person name="Kavagutti S V."/>
        </authorList>
    </citation>
    <scope>NUCLEOTIDE SEQUENCE</scope>
</reference>
<dbReference type="EMBL" id="LR796810">
    <property type="protein sequence ID" value="CAB4167674.1"/>
    <property type="molecule type" value="Genomic_DNA"/>
</dbReference>
<proteinExistence type="predicted"/>
<sequence length="547" mass="58344">MATYSAVNKRTLKDIIDADTANSQEVAWMASVIMQSRLYNPISGWFGGLGGGKPIIEVADFRRLAGQEIVAKRKAGFGARGRQGDSARVGYEEKVKDRYFRAKVGAMWHGSSQSRIASAQTAMGSEWDKDVQSLLSEWAAARQHMDVEAEIFRAARLEATTDGAALTSGRNIVRPNAVGSEDALGSADVFSLSTITDVRDSLLALNAKALMISNGPNNQRIPRYYIQGTQFLFADLNRNSTFKELVAMAENRGPSQSLLAGGKPIIDNTILNEWMIEANDYDATQGARLIPFATTGVAIPADPTAALAATNNGSATIPINALGFVLTFGGSAAAALKTDVDYVQNFHNAPYVGFEGEKFTTLVEATSPERYIAVRARSGSNAGLWRHFAYTLCDGNKMVLTRALSAGGGTGASASTAASINRSSLSNIATKSYAAQWGVGGLADTTKLTEAEIAIGAEVYQCNARGTILSYGYGISDGFMMCGYGSLDGKTAFGRRTEEKQEHGKDIAIGMEMVWGCKANEDTNGTKNGFVVVQGAYTPQGYFDAIV</sequence>